<organism evidence="3 4">
    <name type="scientific">Brevundimonas diminuta</name>
    <name type="common">Pseudomonas diminuta</name>
    <dbReference type="NCBI Taxonomy" id="293"/>
    <lineage>
        <taxon>Bacteria</taxon>
        <taxon>Pseudomonadati</taxon>
        <taxon>Pseudomonadota</taxon>
        <taxon>Alphaproteobacteria</taxon>
        <taxon>Caulobacterales</taxon>
        <taxon>Caulobacteraceae</taxon>
        <taxon>Brevundimonas</taxon>
    </lineage>
</organism>
<protein>
    <submittedName>
        <fullName evidence="3">GNAT family N-acetyltransferase</fullName>
    </submittedName>
</protein>
<dbReference type="GO" id="GO:0046677">
    <property type="term" value="P:response to antibiotic"/>
    <property type="evidence" value="ECO:0007669"/>
    <property type="project" value="UniProtKB-KW"/>
</dbReference>
<dbReference type="Gene3D" id="3.40.630.30">
    <property type="match status" value="1"/>
</dbReference>
<dbReference type="AlphaFoldDB" id="A0A1Z3LXY8"/>
<evidence type="ECO:0000313" key="3">
    <source>
        <dbReference type="EMBL" id="ASD27052.1"/>
    </source>
</evidence>
<evidence type="ECO:0000313" key="4">
    <source>
        <dbReference type="Proteomes" id="UP000197024"/>
    </source>
</evidence>
<accession>A0A1Z3LXY8</accession>
<name>A0A1Z3LXY8_BREDI</name>
<dbReference type="InterPro" id="IPR000182">
    <property type="entry name" value="GNAT_dom"/>
</dbReference>
<keyword evidence="3" id="KW-0808">Transferase</keyword>
<keyword evidence="1" id="KW-0046">Antibiotic resistance</keyword>
<dbReference type="Pfam" id="PF13523">
    <property type="entry name" value="Acetyltransf_8"/>
    <property type="match status" value="1"/>
</dbReference>
<dbReference type="InterPro" id="IPR016181">
    <property type="entry name" value="Acyl_CoA_acyltransferase"/>
</dbReference>
<sequence>MARAYPETMSLSRPDPSVVRLRPAVAADAAILARWDTAPHVVACLTDDPDQHEAADWDAELAAQSDVFRYFIAEVDGRPIGAMLDIDPAGEPNGYWGEIEPNLRALDIWIGEADALNRGHGTQMMTHALDACFTQPQVEAVVIDPLNSNTQAHRFYQRLGFRPEGRRVFNGTDDCLVHRLTRADWAARRTAA</sequence>
<dbReference type="Proteomes" id="UP000197024">
    <property type="component" value="Chromosome"/>
</dbReference>
<dbReference type="PANTHER" id="PTHR31438">
    <property type="entry name" value="LYSINE N-ACYLTRANSFERASE C17G9.06C-RELATED"/>
    <property type="match status" value="1"/>
</dbReference>
<dbReference type="GO" id="GO:0016410">
    <property type="term" value="F:N-acyltransferase activity"/>
    <property type="evidence" value="ECO:0007669"/>
    <property type="project" value="TreeGrafter"/>
</dbReference>
<evidence type="ECO:0000259" key="2">
    <source>
        <dbReference type="PROSITE" id="PS51186"/>
    </source>
</evidence>
<proteinExistence type="predicted"/>
<feature type="domain" description="N-acetyltransferase" evidence="2">
    <location>
        <begin position="19"/>
        <end position="183"/>
    </location>
</feature>
<dbReference type="STRING" id="293.GCA_000988015_03037"/>
<dbReference type="PROSITE" id="PS51186">
    <property type="entry name" value="GNAT"/>
    <property type="match status" value="1"/>
</dbReference>
<dbReference type="PANTHER" id="PTHR31438:SF1">
    <property type="entry name" value="LYSINE N-ACYLTRANSFERASE C17G9.06C-RELATED"/>
    <property type="match status" value="1"/>
</dbReference>
<dbReference type="EMBL" id="CP021995">
    <property type="protein sequence ID" value="ASD27052.1"/>
    <property type="molecule type" value="Genomic_DNA"/>
</dbReference>
<gene>
    <name evidence="3" type="ORF">CD943_09230</name>
</gene>
<dbReference type="CDD" id="cd04301">
    <property type="entry name" value="NAT_SF"/>
    <property type="match status" value="1"/>
</dbReference>
<dbReference type="SUPFAM" id="SSF55729">
    <property type="entry name" value="Acyl-CoA N-acyltransferases (Nat)"/>
    <property type="match status" value="1"/>
</dbReference>
<evidence type="ECO:0000256" key="1">
    <source>
        <dbReference type="ARBA" id="ARBA00023251"/>
    </source>
</evidence>
<reference evidence="3 4" key="1">
    <citation type="submission" date="2017-06" db="EMBL/GenBank/DDBJ databases">
        <title>Biodegradation of gentamicin by bacterial consortia AMQD4 in synthetic medium and raw gentamicin sewage.</title>
        <authorList>
            <person name="Chang H."/>
            <person name="Feng Y."/>
            <person name="Li Z."/>
            <person name="Xue J."/>
            <person name="Cheng D."/>
        </authorList>
    </citation>
    <scope>NUCLEOTIDE SEQUENCE [LARGE SCALE GENOMIC DNA]</scope>
    <source>
        <strain evidence="3 4">BZC3</strain>
    </source>
</reference>
<reference evidence="3 4" key="2">
    <citation type="submission" date="2017-06" db="EMBL/GenBank/DDBJ databases">
        <authorList>
            <person name="Kim H.J."/>
            <person name="Triplett B.A."/>
        </authorList>
    </citation>
    <scope>NUCLEOTIDE SEQUENCE [LARGE SCALE GENOMIC DNA]</scope>
    <source>
        <strain evidence="3 4">BZC3</strain>
    </source>
</reference>